<evidence type="ECO:0000256" key="1">
    <source>
        <dbReference type="SAM" id="MobiDB-lite"/>
    </source>
</evidence>
<feature type="region of interest" description="Disordered" evidence="1">
    <location>
        <begin position="56"/>
        <end position="75"/>
    </location>
</feature>
<dbReference type="Proteomes" id="UP001190700">
    <property type="component" value="Unassembled WGS sequence"/>
</dbReference>
<reference evidence="2 3" key="1">
    <citation type="journal article" date="2015" name="Genome Biol. Evol.">
        <title>Comparative Genomics of a Bacterivorous Green Alga Reveals Evolutionary Causalities and Consequences of Phago-Mixotrophic Mode of Nutrition.</title>
        <authorList>
            <person name="Burns J.A."/>
            <person name="Paasch A."/>
            <person name="Narechania A."/>
            <person name="Kim E."/>
        </authorList>
    </citation>
    <scope>NUCLEOTIDE SEQUENCE [LARGE SCALE GENOMIC DNA]</scope>
    <source>
        <strain evidence="2 3">PLY_AMNH</strain>
    </source>
</reference>
<proteinExistence type="predicted"/>
<evidence type="ECO:0000313" key="2">
    <source>
        <dbReference type="EMBL" id="KAK3268120.1"/>
    </source>
</evidence>
<protein>
    <submittedName>
        <fullName evidence="2">Uncharacterized protein</fullName>
    </submittedName>
</protein>
<sequence length="388" mass="43888">MPATAKAESEDSGETGPAVPKITEHGLLTTLVQEQIAEQNQLMIALVDQMNQLNAENETKGDSAPACAKEGSDQARPKGLPCIPYDETNPFASRLASLETRMPQRCDVHSDKTFDSLCQEELLFAKLQKSGAGTRVVLPLSRGSPQTRPDEEDALLLDLHNIKLQDRYIKSEDGATVVLTKEEGRDHKVLKRRLCIPCSQPEEGGSHVCQGNGCDAREGALSRQRADSEAWQRDPAYRRIEALWKFSGLKSWSERKARELEKFAQPPQRLLQEDEGRLKMQNGELTVVPKTKKCKDMDEWERGFFRIMCEAPLEAREDLVDFLAWAKTIAADFTFYHFNEFYEHLIRQELQRETERCRAEALAPETRRGRGSAALDRVEAAAEKLLRY</sequence>
<evidence type="ECO:0000313" key="3">
    <source>
        <dbReference type="Proteomes" id="UP001190700"/>
    </source>
</evidence>
<feature type="region of interest" description="Disordered" evidence="1">
    <location>
        <begin position="1"/>
        <end position="20"/>
    </location>
</feature>
<name>A0AAE0FYE2_9CHLO</name>
<keyword evidence="3" id="KW-1185">Reference proteome</keyword>
<accession>A0AAE0FYE2</accession>
<organism evidence="2 3">
    <name type="scientific">Cymbomonas tetramitiformis</name>
    <dbReference type="NCBI Taxonomy" id="36881"/>
    <lineage>
        <taxon>Eukaryota</taxon>
        <taxon>Viridiplantae</taxon>
        <taxon>Chlorophyta</taxon>
        <taxon>Pyramimonadophyceae</taxon>
        <taxon>Pyramimonadales</taxon>
        <taxon>Pyramimonadaceae</taxon>
        <taxon>Cymbomonas</taxon>
    </lineage>
</organism>
<comment type="caution">
    <text evidence="2">The sequence shown here is derived from an EMBL/GenBank/DDBJ whole genome shotgun (WGS) entry which is preliminary data.</text>
</comment>
<gene>
    <name evidence="2" type="ORF">CYMTET_23357</name>
</gene>
<dbReference type="AlphaFoldDB" id="A0AAE0FYE2"/>
<dbReference type="EMBL" id="LGRX02012011">
    <property type="protein sequence ID" value="KAK3268120.1"/>
    <property type="molecule type" value="Genomic_DNA"/>
</dbReference>